<dbReference type="InterPro" id="IPR021109">
    <property type="entry name" value="Peptidase_aspartic_dom_sf"/>
</dbReference>
<keyword evidence="5" id="KW-1185">Reference proteome</keyword>
<protein>
    <submittedName>
        <fullName evidence="4">Acid protease</fullName>
    </submittedName>
</protein>
<comment type="similarity">
    <text evidence="1">Belongs to the peptidase A1 family.</text>
</comment>
<dbReference type="GO" id="GO:0000324">
    <property type="term" value="C:fungal-type vacuole"/>
    <property type="evidence" value="ECO:0007669"/>
    <property type="project" value="TreeGrafter"/>
</dbReference>
<dbReference type="InterPro" id="IPR033121">
    <property type="entry name" value="PEPTIDASE_A1"/>
</dbReference>
<dbReference type="InterPro" id="IPR001461">
    <property type="entry name" value="Aspartic_peptidase_A1"/>
</dbReference>
<dbReference type="GO" id="GO:0006508">
    <property type="term" value="P:proteolysis"/>
    <property type="evidence" value="ECO:0007669"/>
    <property type="project" value="UniProtKB-KW"/>
</dbReference>
<dbReference type="AlphaFoldDB" id="A0A9P4Y273"/>
<dbReference type="InterPro" id="IPR034164">
    <property type="entry name" value="Pepsin-like_dom"/>
</dbReference>
<dbReference type="Gene3D" id="2.40.70.10">
    <property type="entry name" value="Acid Proteases"/>
    <property type="match status" value="2"/>
</dbReference>
<dbReference type="PROSITE" id="PS51767">
    <property type="entry name" value="PEPTIDASE_A1"/>
    <property type="match status" value="1"/>
</dbReference>
<gene>
    <name evidence="4" type="ORF">M406DRAFT_255461</name>
</gene>
<feature type="domain" description="Peptidase A1" evidence="3">
    <location>
        <begin position="62"/>
        <end position="397"/>
    </location>
</feature>
<proteinExistence type="inferred from homology"/>
<organism evidence="4 5">
    <name type="scientific">Cryphonectria parasitica (strain ATCC 38755 / EP155)</name>
    <dbReference type="NCBI Taxonomy" id="660469"/>
    <lineage>
        <taxon>Eukaryota</taxon>
        <taxon>Fungi</taxon>
        <taxon>Dikarya</taxon>
        <taxon>Ascomycota</taxon>
        <taxon>Pezizomycotina</taxon>
        <taxon>Sordariomycetes</taxon>
        <taxon>Sordariomycetidae</taxon>
        <taxon>Diaporthales</taxon>
        <taxon>Cryphonectriaceae</taxon>
        <taxon>Cryphonectria-Endothia species complex</taxon>
        <taxon>Cryphonectria</taxon>
    </lineage>
</organism>
<dbReference type="SUPFAM" id="SSF50630">
    <property type="entry name" value="Acid proteases"/>
    <property type="match status" value="1"/>
</dbReference>
<dbReference type="GeneID" id="63834161"/>
<keyword evidence="4" id="KW-0645">Protease</keyword>
<keyword evidence="4" id="KW-0378">Hydrolase</keyword>
<evidence type="ECO:0000313" key="5">
    <source>
        <dbReference type="Proteomes" id="UP000803844"/>
    </source>
</evidence>
<dbReference type="PANTHER" id="PTHR47966:SF47">
    <property type="entry name" value="ENDOPEPTIDASE, PUTATIVE (AFU_ORTHOLOGUE AFUA_3G01220)-RELATED"/>
    <property type="match status" value="1"/>
</dbReference>
<dbReference type="RefSeq" id="XP_040776583.1">
    <property type="nucleotide sequence ID" value="XM_040917032.1"/>
</dbReference>
<accession>A0A9P4Y273</accession>
<dbReference type="GO" id="GO:0004190">
    <property type="term" value="F:aspartic-type endopeptidase activity"/>
    <property type="evidence" value="ECO:0007669"/>
    <property type="project" value="InterPro"/>
</dbReference>
<evidence type="ECO:0000256" key="1">
    <source>
        <dbReference type="ARBA" id="ARBA00007447"/>
    </source>
</evidence>
<name>A0A9P4Y273_CRYP1</name>
<evidence type="ECO:0000256" key="2">
    <source>
        <dbReference type="PIRSR" id="PIRSR601461-1"/>
    </source>
</evidence>
<feature type="active site" evidence="2">
    <location>
        <position position="288"/>
    </location>
</feature>
<reference evidence="4" key="1">
    <citation type="journal article" date="2020" name="Phytopathology">
        <title>Genome sequence of the chestnut blight fungus Cryphonectria parasitica EP155: A fundamental resource for an archetypical invasive plant pathogen.</title>
        <authorList>
            <person name="Crouch J.A."/>
            <person name="Dawe A."/>
            <person name="Aerts A."/>
            <person name="Barry K."/>
            <person name="Churchill A.C.L."/>
            <person name="Grimwood J."/>
            <person name="Hillman B."/>
            <person name="Milgroom M.G."/>
            <person name="Pangilinan J."/>
            <person name="Smith M."/>
            <person name="Salamov A."/>
            <person name="Schmutz J."/>
            <person name="Yadav J."/>
            <person name="Grigoriev I.V."/>
            <person name="Nuss D."/>
        </authorList>
    </citation>
    <scope>NUCLEOTIDE SEQUENCE</scope>
    <source>
        <strain evidence="4">EP155</strain>
    </source>
</reference>
<dbReference type="EMBL" id="MU032347">
    <property type="protein sequence ID" value="KAF3765622.1"/>
    <property type="molecule type" value="Genomic_DNA"/>
</dbReference>
<dbReference type="CDD" id="cd05471">
    <property type="entry name" value="pepsin_like"/>
    <property type="match status" value="1"/>
</dbReference>
<dbReference type="PANTHER" id="PTHR47966">
    <property type="entry name" value="BETA-SITE APP-CLEAVING ENZYME, ISOFORM A-RELATED"/>
    <property type="match status" value="1"/>
</dbReference>
<dbReference type="OrthoDB" id="15189at2759"/>
<dbReference type="Pfam" id="PF00026">
    <property type="entry name" value="Asp"/>
    <property type="match status" value="1"/>
</dbReference>
<evidence type="ECO:0000313" key="4">
    <source>
        <dbReference type="EMBL" id="KAF3765622.1"/>
    </source>
</evidence>
<dbReference type="Proteomes" id="UP000803844">
    <property type="component" value="Unassembled WGS sequence"/>
</dbReference>
<sequence length="402" mass="43449">MPSEKRFKDRFKKTDNWTTINRYGGLDFGQTPLTTVLGRLQRKYDGSGNRNITSITAYGSTYGVDVVFNKQSLVLQLDTGSSDTWAVSASSNCTPWHGDCSFGTAYTGGFTGGLISNEHLYIQYGGGEVVQGPVGAMDVTVAGISVRNQTVALANDTLWDGNNITSGVLGLAYPSITSVFTGPFGDHSSYYGVEYAPIFTTMVDQGLVENYFSVAISRHASGGALAFGGVPDDLDGVDYSSMGMTDIIIANIGNDETTAYEYSFYTIIPGGWIFGSSTDNRKIPYIVDSGTTLIYLPLDLADAINNAFEPPAEYDFLYGSYLTTCDAAPPRLAIVIDNTPFWLHPEDLILRDSQDPLSGLCMTAIATSEDGPFILGDAFLKNVLAVFDVDDAVMQFASRRNY</sequence>
<evidence type="ECO:0000259" key="3">
    <source>
        <dbReference type="PROSITE" id="PS51767"/>
    </source>
</evidence>
<feature type="active site" evidence="2">
    <location>
        <position position="78"/>
    </location>
</feature>
<comment type="caution">
    <text evidence="4">The sequence shown here is derived from an EMBL/GenBank/DDBJ whole genome shotgun (WGS) entry which is preliminary data.</text>
</comment>
<dbReference type="PRINTS" id="PR00792">
    <property type="entry name" value="PEPSIN"/>
</dbReference>